<name>G0MN33_CAEBE</name>
<dbReference type="OrthoDB" id="2333384at2759"/>
<feature type="compositionally biased region" description="Basic and acidic residues" evidence="2">
    <location>
        <begin position="52"/>
        <end position="65"/>
    </location>
</feature>
<organism evidence="5">
    <name type="scientific">Caenorhabditis brenneri</name>
    <name type="common">Nematode worm</name>
    <dbReference type="NCBI Taxonomy" id="135651"/>
    <lineage>
        <taxon>Eukaryota</taxon>
        <taxon>Metazoa</taxon>
        <taxon>Ecdysozoa</taxon>
        <taxon>Nematoda</taxon>
        <taxon>Chromadorea</taxon>
        <taxon>Rhabditida</taxon>
        <taxon>Rhabditina</taxon>
        <taxon>Rhabditomorpha</taxon>
        <taxon>Rhabditoidea</taxon>
        <taxon>Rhabditidae</taxon>
        <taxon>Peloderinae</taxon>
        <taxon>Caenorhabditis</taxon>
    </lineage>
</organism>
<dbReference type="HOGENOM" id="CLU_039221_0_0_1"/>
<comment type="similarity">
    <text evidence="1">Belongs to the arrestin family.</text>
</comment>
<proteinExistence type="inferred from homology"/>
<feature type="domain" description="Arrestin C-terminal-like" evidence="3">
    <location>
        <begin position="178"/>
        <end position="318"/>
    </location>
</feature>
<dbReference type="InterPro" id="IPR014752">
    <property type="entry name" value="Arrestin-like_C"/>
</dbReference>
<dbReference type="InterPro" id="IPR011021">
    <property type="entry name" value="Arrestin-like_N"/>
</dbReference>
<feature type="region of interest" description="Disordered" evidence="2">
    <location>
        <begin position="417"/>
        <end position="436"/>
    </location>
</feature>
<dbReference type="PANTHER" id="PTHR11188:SF178">
    <property type="entry name" value="ARRESTIN C-TERMINAL-LIKE DOMAIN-CONTAINING PROTEIN"/>
    <property type="match status" value="1"/>
</dbReference>
<evidence type="ECO:0000313" key="5">
    <source>
        <dbReference type="Proteomes" id="UP000008068"/>
    </source>
</evidence>
<protein>
    <submittedName>
        <fullName evidence="4">CBN-ARRD-7 protein</fullName>
    </submittedName>
</protein>
<dbReference type="Pfam" id="PF02752">
    <property type="entry name" value="Arrestin_C"/>
    <property type="match status" value="1"/>
</dbReference>
<evidence type="ECO:0000259" key="3">
    <source>
        <dbReference type="SMART" id="SM01017"/>
    </source>
</evidence>
<dbReference type="Proteomes" id="UP000008068">
    <property type="component" value="Unassembled WGS sequence"/>
</dbReference>
<dbReference type="InterPro" id="IPR050357">
    <property type="entry name" value="Arrestin_domain-protein"/>
</dbReference>
<dbReference type="PANTHER" id="PTHR11188">
    <property type="entry name" value="ARRESTIN DOMAIN CONTAINING PROTEIN"/>
    <property type="match status" value="1"/>
</dbReference>
<dbReference type="STRING" id="135651.G0MN33"/>
<dbReference type="Pfam" id="PF00339">
    <property type="entry name" value="Arrestin_N"/>
    <property type="match status" value="1"/>
</dbReference>
<gene>
    <name evidence="4" type="primary">Cbn-arrd-7</name>
    <name evidence="4" type="ORF">CAEBREN_23205</name>
</gene>
<evidence type="ECO:0000256" key="2">
    <source>
        <dbReference type="SAM" id="MobiDB-lite"/>
    </source>
</evidence>
<dbReference type="EMBL" id="GL379803">
    <property type="protein sequence ID" value="EGT38210.1"/>
    <property type="molecule type" value="Genomic_DNA"/>
</dbReference>
<feature type="region of interest" description="Disordered" evidence="2">
    <location>
        <begin position="49"/>
        <end position="68"/>
    </location>
</feature>
<dbReference type="InterPro" id="IPR014756">
    <property type="entry name" value="Ig_E-set"/>
</dbReference>
<evidence type="ECO:0000256" key="1">
    <source>
        <dbReference type="ARBA" id="ARBA00005298"/>
    </source>
</evidence>
<dbReference type="eggNOG" id="KOG3780">
    <property type="taxonomic scope" value="Eukaryota"/>
</dbReference>
<dbReference type="InParanoid" id="G0MN33"/>
<accession>G0MN33</accession>
<reference evidence="5" key="1">
    <citation type="submission" date="2011-07" db="EMBL/GenBank/DDBJ databases">
        <authorList>
            <consortium name="Caenorhabditis brenneri Sequencing and Analysis Consortium"/>
            <person name="Wilson R.K."/>
        </authorList>
    </citation>
    <scope>NUCLEOTIDE SEQUENCE [LARGE SCALE GENOMIC DNA]</scope>
    <source>
        <strain evidence="5">PB2801</strain>
    </source>
</reference>
<dbReference type="InterPro" id="IPR011022">
    <property type="entry name" value="Arrestin_C-like"/>
</dbReference>
<feature type="region of interest" description="Disordered" evidence="2">
    <location>
        <begin position="381"/>
        <end position="412"/>
    </location>
</feature>
<dbReference type="Gene3D" id="2.60.40.640">
    <property type="match status" value="2"/>
</dbReference>
<dbReference type="GO" id="GO:0015031">
    <property type="term" value="P:protein transport"/>
    <property type="evidence" value="ECO:0007669"/>
    <property type="project" value="TreeGrafter"/>
</dbReference>
<evidence type="ECO:0000313" key="4">
    <source>
        <dbReference type="EMBL" id="EGT38210.1"/>
    </source>
</evidence>
<dbReference type="SMART" id="SM01017">
    <property type="entry name" value="Arrestin_C"/>
    <property type="match status" value="1"/>
</dbReference>
<dbReference type="AlphaFoldDB" id="G0MN33"/>
<sequence length="436" mass="46966">MDDFRIEYDAPNAVYFPGQAVTGKVIIQNREWIKARFLKICIHGGAHTGWSDSERRSRTNTRGESESYTETVHYNATVNYLTGESIAWSSQDGSNKLPAGTNVFPFAFSVPTNCPPSFEGCYGQIRYSVHVELDRPWKFNKKSKKFFSVVPAYDLNITPTAINPMINTASKNTGFLLKKGLVTMTASLPKRGYVPGELVPITINIDNGSKNPVVAVRSKMTQVSHYHASHGSHNVYATTHTHHKNDEKCVAESRRNIEIAPRTKGQVVLSMKIPAIVPSFQCPIINVEYCISVKVDTTTTFGGTLKVEFPLIIGTIPIRQMMMGAAPAVMPPTVSPNAPPYPVVPGVPGASVYPTAPSAPPASPGAIGAGAPMMAGAAAVSAPTAPPPSYDESMYAGKSEDSEPFAPRYPVYNDLPPYSPPVNSAPAGPLPPKSGF</sequence>
<keyword evidence="5" id="KW-1185">Reference proteome</keyword>
<dbReference type="OMA" id="WIKARFL"/>
<dbReference type="SUPFAM" id="SSF81296">
    <property type="entry name" value="E set domains"/>
    <property type="match status" value="2"/>
</dbReference>
<dbReference type="FunCoup" id="G0MN33">
    <property type="interactions" value="273"/>
</dbReference>
<dbReference type="GO" id="GO:0005737">
    <property type="term" value="C:cytoplasm"/>
    <property type="evidence" value="ECO:0007669"/>
    <property type="project" value="TreeGrafter"/>
</dbReference>